<dbReference type="GO" id="GO:0009507">
    <property type="term" value="C:chloroplast"/>
    <property type="evidence" value="ECO:0007669"/>
    <property type="project" value="TreeGrafter"/>
</dbReference>
<feature type="domain" description="Terpene synthase N-terminal" evidence="5">
    <location>
        <begin position="281"/>
        <end position="487"/>
    </location>
</feature>
<evidence type="ECO:0000259" key="5">
    <source>
        <dbReference type="Pfam" id="PF01397"/>
    </source>
</evidence>
<dbReference type="EMBL" id="JBEDUW010000002">
    <property type="protein sequence ID" value="KAK9945295.1"/>
    <property type="molecule type" value="Genomic_DNA"/>
</dbReference>
<dbReference type="PANTHER" id="PTHR31739:SF4">
    <property type="entry name" value="ENT-COPALYL DIPHOSPHATE SYNTHASE, CHLOROPLASTIC"/>
    <property type="match status" value="1"/>
</dbReference>
<evidence type="ECO:0000256" key="2">
    <source>
        <dbReference type="ARBA" id="ARBA00022723"/>
    </source>
</evidence>
<dbReference type="FunFam" id="1.50.10.130:FF:000002">
    <property type="entry name" value="Ent-copalyl diphosphate synthase, chloroplastic"/>
    <property type="match status" value="1"/>
</dbReference>
<dbReference type="SUPFAM" id="SSF48239">
    <property type="entry name" value="Terpenoid cyclases/Protein prenyltransferases"/>
    <property type="match status" value="2"/>
</dbReference>
<organism evidence="6 7">
    <name type="scientific">Rubus argutus</name>
    <name type="common">Southern blackberry</name>
    <dbReference type="NCBI Taxonomy" id="59490"/>
    <lineage>
        <taxon>Eukaryota</taxon>
        <taxon>Viridiplantae</taxon>
        <taxon>Streptophyta</taxon>
        <taxon>Embryophyta</taxon>
        <taxon>Tracheophyta</taxon>
        <taxon>Spermatophyta</taxon>
        <taxon>Magnoliopsida</taxon>
        <taxon>eudicotyledons</taxon>
        <taxon>Gunneridae</taxon>
        <taxon>Pentapetalae</taxon>
        <taxon>rosids</taxon>
        <taxon>fabids</taxon>
        <taxon>Rosales</taxon>
        <taxon>Rosaceae</taxon>
        <taxon>Rosoideae</taxon>
        <taxon>Rosoideae incertae sedis</taxon>
        <taxon>Rubus</taxon>
    </lineage>
</organism>
<dbReference type="InterPro" id="IPR008949">
    <property type="entry name" value="Isoprenoid_synthase_dom_sf"/>
</dbReference>
<evidence type="ECO:0000256" key="1">
    <source>
        <dbReference type="ARBA" id="ARBA00001946"/>
    </source>
</evidence>
<sequence>MSSHSTNHLFLSLPPSSSSFSTHSQPKQYLPAGVWLFGAKDKRVLPSICNAVSKPRTQDYADVLQPVIKWRKNHRIVGDDTQQDEEAPPTKDEDSASAKIIKEHVDSIKSMLSSMEDGEISVSAYDTAWVALVEDANGTGSPQFPSSLEWIANNQLQDGSWGYEDIFNAHDRIISTLACVVALKSWELHPDKCDKGMKFFKENLNKLEDENVEHMPIGFEIAFPSVLEIARSLGLEAPDDSPALHEIYACRNLKLTKIPRDILHKVATTLLHSMEGMADLDWEKLLKLQSRDGSFLFSPASTAYALQQTKDRNCMSYLSRAVHKFNGGVPNVYPVDLFEHLWAVDRLQRLGLYRYFEPEIKECINYVYKCWTEKGICWARNSEVQDIDDTAMGFRLLRLHGHKVSADVFKHFKKGEEFFCFAGQSNQAVTGMYNLNRASQMAFPGEKILYEANEFSTRFLREKQASNELLDKWIIMKDLPGEVGYALDVPWYASLPRLETRFYIEQYGGEEDVWIGKTLYSMPYVNNNVYLELAKLDYNNCQTLHLSEWDNLQKWYGEWKLGDYGLSKKSLLTAYFVAAASIFEPERANERLAWAKTASLVETIGSYFKGETSGAEKKAFVDDFRSLSNMRHYEIARRSNTKKTAGQGIVGALLATLSQLSLGTMVLHGQDITISLRQAWEKWLLKWQEKGEGHRDEAELLVETINQTAGLSLTRGCLSNNPEHEQLFSLTNKVCNQLCSYQNQKHKVNDNGNCRTRINNPTSQAIESNMQELVELVLEKSSDDIESLIKQSFFTVARSFYYSTYCDPEVISDHIYKVLFERAI</sequence>
<comment type="caution">
    <text evidence="6">The sequence shown here is derived from an EMBL/GenBank/DDBJ whole genome shotgun (WGS) entry which is preliminary data.</text>
</comment>
<dbReference type="PANTHER" id="PTHR31739">
    <property type="entry name" value="ENT-COPALYL DIPHOSPHATE SYNTHASE, CHLOROPLASTIC"/>
    <property type="match status" value="1"/>
</dbReference>
<dbReference type="GO" id="GO:0010333">
    <property type="term" value="F:terpene synthase activity"/>
    <property type="evidence" value="ECO:0007669"/>
    <property type="project" value="InterPro"/>
</dbReference>
<accession>A0AAW1Y9U6</accession>
<dbReference type="GO" id="GO:0009686">
    <property type="term" value="P:gibberellin biosynthetic process"/>
    <property type="evidence" value="ECO:0007669"/>
    <property type="project" value="TreeGrafter"/>
</dbReference>
<dbReference type="Proteomes" id="UP001457282">
    <property type="component" value="Unassembled WGS sequence"/>
</dbReference>
<proteinExistence type="predicted"/>
<dbReference type="GO" id="GO:0000287">
    <property type="term" value="F:magnesium ion binding"/>
    <property type="evidence" value="ECO:0007669"/>
    <property type="project" value="TreeGrafter"/>
</dbReference>
<feature type="region of interest" description="Disordered" evidence="4">
    <location>
        <begin position="75"/>
        <end position="96"/>
    </location>
</feature>
<dbReference type="Gene3D" id="1.10.600.10">
    <property type="entry name" value="Farnesyl Diphosphate Synthase"/>
    <property type="match status" value="1"/>
</dbReference>
<dbReference type="InterPro" id="IPR008930">
    <property type="entry name" value="Terpenoid_cyclase/PrenylTrfase"/>
</dbReference>
<keyword evidence="7" id="KW-1185">Reference proteome</keyword>
<dbReference type="InterPro" id="IPR036965">
    <property type="entry name" value="Terpene_synth_N_sf"/>
</dbReference>
<dbReference type="Gene3D" id="1.50.10.130">
    <property type="entry name" value="Terpene synthase, N-terminal domain"/>
    <property type="match status" value="1"/>
</dbReference>
<reference evidence="6 7" key="1">
    <citation type="journal article" date="2023" name="G3 (Bethesda)">
        <title>A chromosome-length genome assembly and annotation of blackberry (Rubus argutus, cv. 'Hillquist').</title>
        <authorList>
            <person name="Bruna T."/>
            <person name="Aryal R."/>
            <person name="Dudchenko O."/>
            <person name="Sargent D.J."/>
            <person name="Mead D."/>
            <person name="Buti M."/>
            <person name="Cavallini A."/>
            <person name="Hytonen T."/>
            <person name="Andres J."/>
            <person name="Pham M."/>
            <person name="Weisz D."/>
            <person name="Mascagni F."/>
            <person name="Usai G."/>
            <person name="Natali L."/>
            <person name="Bassil N."/>
            <person name="Fernandez G.E."/>
            <person name="Lomsadze A."/>
            <person name="Armour M."/>
            <person name="Olukolu B."/>
            <person name="Poorten T."/>
            <person name="Britton C."/>
            <person name="Davik J."/>
            <person name="Ashrafi H."/>
            <person name="Aiden E.L."/>
            <person name="Borodovsky M."/>
            <person name="Worthington M."/>
        </authorList>
    </citation>
    <scope>NUCLEOTIDE SEQUENCE [LARGE SCALE GENOMIC DNA]</scope>
    <source>
        <strain evidence="6">PI 553951</strain>
    </source>
</reference>
<dbReference type="SFLD" id="SFLDG01014">
    <property type="entry name" value="Terpene_Cyclase_Like_1_N-term"/>
    <property type="match status" value="1"/>
</dbReference>
<dbReference type="FunFam" id="1.50.10.160:FF:000001">
    <property type="entry name" value="Ent-copalyl diphosphate synthase"/>
    <property type="match status" value="1"/>
</dbReference>
<protein>
    <recommendedName>
        <fullName evidence="5">Terpene synthase N-terminal domain-containing protein</fullName>
    </recommendedName>
</protein>
<dbReference type="Gene3D" id="1.50.10.160">
    <property type="match status" value="1"/>
</dbReference>
<keyword evidence="3" id="KW-0460">Magnesium</keyword>
<comment type="cofactor">
    <cofactor evidence="1">
        <name>Mg(2+)</name>
        <dbReference type="ChEBI" id="CHEBI:18420"/>
    </cofactor>
</comment>
<evidence type="ECO:0000256" key="4">
    <source>
        <dbReference type="SAM" id="MobiDB-lite"/>
    </source>
</evidence>
<keyword evidence="2" id="KW-0479">Metal-binding</keyword>
<dbReference type="SFLD" id="SFLDG01605">
    <property type="entry name" value="Terpene_Cyclase_Like_1_N-term"/>
    <property type="match status" value="1"/>
</dbReference>
<dbReference type="InterPro" id="IPR050148">
    <property type="entry name" value="Terpene_synthase-like"/>
</dbReference>
<evidence type="ECO:0000256" key="3">
    <source>
        <dbReference type="ARBA" id="ARBA00022842"/>
    </source>
</evidence>
<dbReference type="AlphaFoldDB" id="A0AAW1Y9U6"/>
<name>A0AAW1Y9U6_RUBAR</name>
<dbReference type="SUPFAM" id="SSF48576">
    <property type="entry name" value="Terpenoid synthases"/>
    <property type="match status" value="1"/>
</dbReference>
<evidence type="ECO:0000313" key="7">
    <source>
        <dbReference type="Proteomes" id="UP001457282"/>
    </source>
</evidence>
<dbReference type="InterPro" id="IPR001906">
    <property type="entry name" value="Terpene_synth_N"/>
</dbReference>
<dbReference type="Pfam" id="PF01397">
    <property type="entry name" value="Terpene_synth"/>
    <property type="match status" value="1"/>
</dbReference>
<gene>
    <name evidence="6" type="ORF">M0R45_010817</name>
</gene>
<evidence type="ECO:0000313" key="6">
    <source>
        <dbReference type="EMBL" id="KAK9945295.1"/>
    </source>
</evidence>